<gene>
    <name evidence="2" type="ORF">EDEG_02675</name>
</gene>
<name>J9D563_EDHAE</name>
<dbReference type="HOGENOM" id="CLU_994071_0_0_1"/>
<dbReference type="Proteomes" id="UP000003163">
    <property type="component" value="Unassembled WGS sequence"/>
</dbReference>
<accession>J9D563</accession>
<evidence type="ECO:0000313" key="3">
    <source>
        <dbReference type="Proteomes" id="UP000003163"/>
    </source>
</evidence>
<dbReference type="VEuPathDB" id="MicrosporidiaDB:EDEG_02675"/>
<reference evidence="2 3" key="1">
    <citation type="submission" date="2011-08" db="EMBL/GenBank/DDBJ databases">
        <authorList>
            <person name="Liu Z.J."/>
            <person name="Shi F.L."/>
            <person name="Lu J.Q."/>
            <person name="Li M."/>
            <person name="Wang Z.L."/>
        </authorList>
    </citation>
    <scope>NUCLEOTIDE SEQUENCE [LARGE SCALE GENOMIC DNA]</scope>
    <source>
        <strain evidence="2 3">USNM 41457</strain>
    </source>
</reference>
<reference evidence="3" key="2">
    <citation type="submission" date="2015-07" db="EMBL/GenBank/DDBJ databases">
        <title>Contrasting host-pathogen interactions and genome evolution in two generalist and specialist microsporidian pathogens of mosquitoes.</title>
        <authorList>
            <consortium name="The Broad Institute Genomics Platform"/>
            <consortium name="The Broad Institute Genome Sequencing Center for Infectious Disease"/>
            <person name="Cuomo C.A."/>
            <person name="Sanscrainte N.D."/>
            <person name="Goldberg J.M."/>
            <person name="Heiman D."/>
            <person name="Young S."/>
            <person name="Zeng Q."/>
            <person name="Becnel J.J."/>
            <person name="Birren B.W."/>
        </authorList>
    </citation>
    <scope>NUCLEOTIDE SEQUENCE [LARGE SCALE GENOMIC DNA]</scope>
    <source>
        <strain evidence="3">USNM 41457</strain>
    </source>
</reference>
<dbReference type="InParanoid" id="J9D563"/>
<proteinExistence type="predicted"/>
<feature type="region of interest" description="Disordered" evidence="1">
    <location>
        <begin position="94"/>
        <end position="125"/>
    </location>
</feature>
<evidence type="ECO:0000313" key="2">
    <source>
        <dbReference type="EMBL" id="EJW02946.1"/>
    </source>
</evidence>
<dbReference type="EMBL" id="AFBI03000050">
    <property type="protein sequence ID" value="EJW02946.1"/>
    <property type="molecule type" value="Genomic_DNA"/>
</dbReference>
<dbReference type="AlphaFoldDB" id="J9D563"/>
<comment type="caution">
    <text evidence="2">The sequence shown here is derived from an EMBL/GenBank/DDBJ whole genome shotgun (WGS) entry which is preliminary data.</text>
</comment>
<sequence length="280" mass="32966">MTHFFIVFTRKGLVLYETGERPSYLNPFIKSIDTSKASFRRRVRDEFAFIECKFDKIYLGIFRDENIALFDDEMCKYEVSAGIKKEKIEDLEPNTNKENLEKNLKKTKSSTNLSSTNKKDSKPIKVSINKNRDKTYIDETENLTLDFSEKCVSSETVYKLEPIKQEKRKFTFNLFKKTIKKEDLRQKIETQLINKNISSEIAAKIVNDVLKEFGENVQENEFREKLRHVLKQMISTLDHEKLIKEIKNKRGIFVFVLLVSMALEKALRWQKSVAGFYKIN</sequence>
<keyword evidence="3" id="KW-1185">Reference proteome</keyword>
<organism evidence="2 3">
    <name type="scientific">Edhazardia aedis (strain USNM 41457)</name>
    <name type="common">Microsporidian parasite</name>
    <dbReference type="NCBI Taxonomy" id="1003232"/>
    <lineage>
        <taxon>Eukaryota</taxon>
        <taxon>Fungi</taxon>
        <taxon>Fungi incertae sedis</taxon>
        <taxon>Microsporidia</taxon>
        <taxon>Edhazardia</taxon>
    </lineage>
</organism>
<protein>
    <submittedName>
        <fullName evidence="2">Uncharacterized protein</fullName>
    </submittedName>
</protein>
<evidence type="ECO:0000256" key="1">
    <source>
        <dbReference type="SAM" id="MobiDB-lite"/>
    </source>
</evidence>